<organism evidence="5 6">
    <name type="scientific">Candidatus Zymogenus saltonus</name>
    <dbReference type="NCBI Taxonomy" id="2844893"/>
    <lineage>
        <taxon>Bacteria</taxon>
        <taxon>Deltaproteobacteria</taxon>
        <taxon>Candidatus Zymogenia</taxon>
        <taxon>Candidatus Zymogeniales</taxon>
        <taxon>Candidatus Zymogenaceae</taxon>
        <taxon>Candidatus Zymogenus</taxon>
    </lineage>
</organism>
<sequence length="185" mass="21806">MTNFELVKSLTDLPSLMEEAGLAINRGGFCKCFLHEDRTPSLKIYPDQGRWWCFSCNRGGDVFDFCECFYKLDTKSALSFLAQKAGLNIIGKPIAPEIRREIEEKRQRREREKMFKQWVKSETLKLAGLLYKLDIMIDKITPKSLGFEWSRFLMESREIFEYHYEILLGHDWEAKLELYERAIDG</sequence>
<evidence type="ECO:0000256" key="3">
    <source>
        <dbReference type="ARBA" id="ARBA00022833"/>
    </source>
</evidence>
<dbReference type="InterPro" id="IPR050219">
    <property type="entry name" value="DnaG_primase"/>
</dbReference>
<evidence type="ECO:0000256" key="1">
    <source>
        <dbReference type="ARBA" id="ARBA00022723"/>
    </source>
</evidence>
<dbReference type="Proteomes" id="UP000809273">
    <property type="component" value="Unassembled WGS sequence"/>
</dbReference>
<comment type="caution">
    <text evidence="5">The sequence shown here is derived from an EMBL/GenBank/DDBJ whole genome shotgun (WGS) entry which is preliminary data.</text>
</comment>
<dbReference type="AlphaFoldDB" id="A0A9D8KJQ2"/>
<dbReference type="Gene3D" id="3.90.580.10">
    <property type="entry name" value="Zinc finger, CHC2-type domain"/>
    <property type="match status" value="1"/>
</dbReference>
<keyword evidence="1" id="KW-0479">Metal-binding</keyword>
<dbReference type="EMBL" id="JAFGIX010000086">
    <property type="protein sequence ID" value="MBN1574737.1"/>
    <property type="molecule type" value="Genomic_DNA"/>
</dbReference>
<dbReference type="PANTHER" id="PTHR30313:SF2">
    <property type="entry name" value="DNA PRIMASE"/>
    <property type="match status" value="1"/>
</dbReference>
<dbReference type="GO" id="GO:0006269">
    <property type="term" value="P:DNA replication, synthesis of primer"/>
    <property type="evidence" value="ECO:0007669"/>
    <property type="project" value="TreeGrafter"/>
</dbReference>
<dbReference type="SUPFAM" id="SSF57783">
    <property type="entry name" value="Zinc beta-ribbon"/>
    <property type="match status" value="1"/>
</dbReference>
<accession>A0A9D8KJQ2</accession>
<dbReference type="InterPro" id="IPR036977">
    <property type="entry name" value="DNA_primase_Znf_CHC2"/>
</dbReference>
<gene>
    <name evidence="5" type="ORF">JW984_16190</name>
</gene>
<dbReference type="PANTHER" id="PTHR30313">
    <property type="entry name" value="DNA PRIMASE"/>
    <property type="match status" value="1"/>
</dbReference>
<dbReference type="InterPro" id="IPR002694">
    <property type="entry name" value="Znf_CHC2"/>
</dbReference>
<keyword evidence="2" id="KW-0863">Zinc-finger</keyword>
<evidence type="ECO:0000313" key="5">
    <source>
        <dbReference type="EMBL" id="MBN1574737.1"/>
    </source>
</evidence>
<evidence type="ECO:0000259" key="4">
    <source>
        <dbReference type="SMART" id="SM00400"/>
    </source>
</evidence>
<proteinExistence type="predicted"/>
<dbReference type="SMART" id="SM00400">
    <property type="entry name" value="ZnF_CHCC"/>
    <property type="match status" value="1"/>
</dbReference>
<dbReference type="GO" id="GO:0005737">
    <property type="term" value="C:cytoplasm"/>
    <property type="evidence" value="ECO:0007669"/>
    <property type="project" value="TreeGrafter"/>
</dbReference>
<dbReference type="GO" id="GO:0003677">
    <property type="term" value="F:DNA binding"/>
    <property type="evidence" value="ECO:0007669"/>
    <property type="project" value="InterPro"/>
</dbReference>
<name>A0A9D8KJQ2_9DELT</name>
<reference evidence="5" key="2">
    <citation type="submission" date="2021-01" db="EMBL/GenBank/DDBJ databases">
        <authorList>
            <person name="Hahn C.R."/>
            <person name="Youssef N.H."/>
            <person name="Elshahed M."/>
        </authorList>
    </citation>
    <scope>NUCLEOTIDE SEQUENCE</scope>
    <source>
        <strain evidence="5">Zod_Metabat.24</strain>
    </source>
</reference>
<protein>
    <recommendedName>
        <fullName evidence="4">Zinc finger CHC2-type domain-containing protein</fullName>
    </recommendedName>
</protein>
<dbReference type="GO" id="GO:0008270">
    <property type="term" value="F:zinc ion binding"/>
    <property type="evidence" value="ECO:0007669"/>
    <property type="project" value="UniProtKB-KW"/>
</dbReference>
<dbReference type="Pfam" id="PF01807">
    <property type="entry name" value="Zn_ribbon_DnaG"/>
    <property type="match status" value="1"/>
</dbReference>
<evidence type="ECO:0000256" key="2">
    <source>
        <dbReference type="ARBA" id="ARBA00022771"/>
    </source>
</evidence>
<evidence type="ECO:0000313" key="6">
    <source>
        <dbReference type="Proteomes" id="UP000809273"/>
    </source>
</evidence>
<keyword evidence="3" id="KW-0862">Zinc</keyword>
<dbReference type="GO" id="GO:0003899">
    <property type="term" value="F:DNA-directed RNA polymerase activity"/>
    <property type="evidence" value="ECO:0007669"/>
    <property type="project" value="InterPro"/>
</dbReference>
<feature type="domain" description="Zinc finger CHC2-type" evidence="4">
    <location>
        <begin position="29"/>
        <end position="82"/>
    </location>
</feature>
<reference evidence="5" key="1">
    <citation type="journal article" date="2021" name="Environ. Microbiol.">
        <title>Genomic characterization of three novel Desulfobacterota classes expand the metabolic and phylogenetic diversity of the phylum.</title>
        <authorList>
            <person name="Murphy C.L."/>
            <person name="Biggerstaff J."/>
            <person name="Eichhorn A."/>
            <person name="Ewing E."/>
            <person name="Shahan R."/>
            <person name="Soriano D."/>
            <person name="Stewart S."/>
            <person name="VanMol K."/>
            <person name="Walker R."/>
            <person name="Walters P."/>
            <person name="Elshahed M.S."/>
            <person name="Youssef N.H."/>
        </authorList>
    </citation>
    <scope>NUCLEOTIDE SEQUENCE</scope>
    <source>
        <strain evidence="5">Zod_Metabat.24</strain>
    </source>
</reference>